<dbReference type="Pfam" id="PF13555">
    <property type="entry name" value="AAA_29"/>
    <property type="match status" value="1"/>
</dbReference>
<evidence type="ECO:0000313" key="3">
    <source>
        <dbReference type="Proteomes" id="UP000283458"/>
    </source>
</evidence>
<keyword evidence="1" id="KW-0175">Coiled coil</keyword>
<dbReference type="Gene3D" id="3.40.50.300">
    <property type="entry name" value="P-loop containing nucleotide triphosphate hydrolases"/>
    <property type="match status" value="1"/>
</dbReference>
<dbReference type="InterPro" id="IPR027417">
    <property type="entry name" value="P-loop_NTPase"/>
</dbReference>
<evidence type="ECO:0000256" key="1">
    <source>
        <dbReference type="SAM" id="Coils"/>
    </source>
</evidence>
<dbReference type="PANTHER" id="PTHR32182">
    <property type="entry name" value="DNA REPLICATION AND REPAIR PROTEIN RECF"/>
    <property type="match status" value="1"/>
</dbReference>
<dbReference type="Proteomes" id="UP000283458">
    <property type="component" value="Unassembled WGS sequence"/>
</dbReference>
<comment type="caution">
    <text evidence="2">The sequence shown here is derived from an EMBL/GenBank/DDBJ whole genome shotgun (WGS) entry which is preliminary data.</text>
</comment>
<dbReference type="GO" id="GO:0006302">
    <property type="term" value="P:double-strand break repair"/>
    <property type="evidence" value="ECO:0007669"/>
    <property type="project" value="TreeGrafter"/>
</dbReference>
<dbReference type="RefSeq" id="WP_119834312.1">
    <property type="nucleotide sequence ID" value="NZ_QYUL01000008.1"/>
</dbReference>
<dbReference type="OrthoDB" id="174137at2"/>
<name>A0A418VJZ1_9PROT</name>
<organism evidence="2 3">
    <name type="scientific">Azospirillum cavernae</name>
    <dbReference type="NCBI Taxonomy" id="2320860"/>
    <lineage>
        <taxon>Bacteria</taxon>
        <taxon>Pseudomonadati</taxon>
        <taxon>Pseudomonadota</taxon>
        <taxon>Alphaproteobacteria</taxon>
        <taxon>Rhodospirillales</taxon>
        <taxon>Azospirillaceae</taxon>
        <taxon>Azospirillum</taxon>
    </lineage>
</organism>
<protein>
    <recommendedName>
        <fullName evidence="4">Rad50/SbcC-type AAA domain-containing protein</fullName>
    </recommendedName>
</protein>
<proteinExistence type="predicted"/>
<sequence length="1010" mass="112802">MPDSLDQTLKQAALSGTALSPPTLPDEDRPRPSFFELRHLGFVNWYAFFKDDIQVRGRIALLGHNGAGKSVILDAIQTVLTGNDRTRLRLNASVQNEEIARSVKSKRTVRDYCLGAIDDADLEGSGEGAMLLRDQAVTYLLLGFERTDTHRQVTVGLCLEAHKDRERENPKALFIVEGRILTTDDVAEEGVYEDGRRWSEAKPWEEVRAAIEADPALDLLIANSPDLFVTEICHILGPEFGKMDKSKFLKNLRNALTFKAVTSSTEFVRNYILDPYPVSVAEMRASIARYAEIEKKVDELKRRLESVKALSERAREIRAQRALLARRRLGALQGRLHQVMTDRESNRRKQVEARDTLIDVIEALRRFEATRADLTQRLADLRQARDTSASAQALAALDLEIRSIDLSRREVTTGEALTAACRLVDALRQALPIIKAIAPDALTDFLDLVTRTEGSANLKVEEKAVLAVALTDAGLVAVAGRVLRMVEQRATTVQSRMTAIEADISAIDENIRRVSAGKSLLNRRTTIPLLQALQRAGIDASPLCERVTGVDEEWRLAAEAVLGDRREALLVAPEIYETALSVYRRTDIDGASIVNTTKTPDTRPAKRGSLATVVDTDNRHARAFLDYLLGGLMMVRTETELRREDSAITVDLMHAAARTVRKLRAPSPLLLGCVDTQGALEQLRAERREAEASLRMLSDERANLIASQRVLRACEDQANRLVPVDLTRDTCTLSTLTERFVTANLERARIAEEQDRGITQAILAAERDLKAVETEAATKNVSKGRLETTLDSLEEALASNEEAIRSIQEKSDDALLYAARVISQEHADEQRSLMFADTDPGQPDFTRIIQPTDREAIAFPIDDPRWLNAILAHLENFVLVQTFKRVSGTEDALFGTVRDYLNAFDLPRPDCVPAASSETVTDDDTRSAAERDEERFLMADAVSTWIASEEEDLRDNELVRKEAEAAEQGNRFRLTAVLLSKRCGSMIPERLLGFGSRPWRRVRCWITFRR</sequence>
<feature type="coiled-coil region" evidence="1">
    <location>
        <begin position="783"/>
        <end position="813"/>
    </location>
</feature>
<keyword evidence="3" id="KW-1185">Reference proteome</keyword>
<reference evidence="2 3" key="1">
    <citation type="submission" date="2018-09" db="EMBL/GenBank/DDBJ databases">
        <authorList>
            <person name="Zhu H."/>
        </authorList>
    </citation>
    <scope>NUCLEOTIDE SEQUENCE [LARGE SCALE GENOMIC DNA]</scope>
    <source>
        <strain evidence="2 3">K2W22B-5</strain>
    </source>
</reference>
<feature type="coiled-coil region" evidence="1">
    <location>
        <begin position="673"/>
        <end position="707"/>
    </location>
</feature>
<dbReference type="SUPFAM" id="SSF52540">
    <property type="entry name" value="P-loop containing nucleoside triphosphate hydrolases"/>
    <property type="match status" value="1"/>
</dbReference>
<dbReference type="PANTHER" id="PTHR32182:SF0">
    <property type="entry name" value="DNA REPLICATION AND REPAIR PROTEIN RECF"/>
    <property type="match status" value="1"/>
</dbReference>
<gene>
    <name evidence="2" type="ORF">D3877_29200</name>
</gene>
<feature type="coiled-coil region" evidence="1">
    <location>
        <begin position="283"/>
        <end position="327"/>
    </location>
</feature>
<dbReference type="AlphaFoldDB" id="A0A418VJZ1"/>
<dbReference type="EMBL" id="QYUL01000008">
    <property type="protein sequence ID" value="RJF76464.1"/>
    <property type="molecule type" value="Genomic_DNA"/>
</dbReference>
<evidence type="ECO:0000313" key="2">
    <source>
        <dbReference type="EMBL" id="RJF76464.1"/>
    </source>
</evidence>
<evidence type="ECO:0008006" key="4">
    <source>
        <dbReference type="Google" id="ProtNLM"/>
    </source>
</evidence>
<accession>A0A418VJZ1</accession>
<dbReference type="GO" id="GO:0000731">
    <property type="term" value="P:DNA synthesis involved in DNA repair"/>
    <property type="evidence" value="ECO:0007669"/>
    <property type="project" value="TreeGrafter"/>
</dbReference>